<evidence type="ECO:0000313" key="3">
    <source>
        <dbReference type="Proteomes" id="UP000664398"/>
    </source>
</evidence>
<evidence type="ECO:0000313" key="2">
    <source>
        <dbReference type="EMBL" id="MBO1805895.1"/>
    </source>
</evidence>
<reference evidence="2" key="1">
    <citation type="submission" date="2021-03" db="EMBL/GenBank/DDBJ databases">
        <title>Leucobacter chromiisoli sp. nov., isolated from chromium-containing soil of chemical plant.</title>
        <authorList>
            <person name="Xu Z."/>
        </authorList>
    </citation>
    <scope>NUCLEOTIDE SEQUENCE</scope>
    <source>
        <strain evidence="2">A2</strain>
    </source>
</reference>
<evidence type="ECO:0000256" key="1">
    <source>
        <dbReference type="SAM" id="MobiDB-lite"/>
    </source>
</evidence>
<organism evidence="2 3">
    <name type="scientific">Leucobacter ruminantium</name>
    <dbReference type="NCBI Taxonomy" id="1289170"/>
    <lineage>
        <taxon>Bacteria</taxon>
        <taxon>Bacillati</taxon>
        <taxon>Actinomycetota</taxon>
        <taxon>Actinomycetes</taxon>
        <taxon>Micrococcales</taxon>
        <taxon>Microbacteriaceae</taxon>
        <taxon>Leucobacter</taxon>
    </lineage>
</organism>
<dbReference type="Proteomes" id="UP000664398">
    <property type="component" value="Unassembled WGS sequence"/>
</dbReference>
<sequence length="227" mass="23917">MKSTPRFNIKYPEGADKPKDFPAHTEALALSVESALIAASIPGTSNPDIRVCPTAAARNSYFGTPTTTAAQLALQARGPLAIRTDTDSIERYWAAKSASNPHGKATAGWYPVAGASVALPPADLITSNAASVGAGFKLFRNYEGFVTGEVDIGRSTNTDFPNGGDLVQLPVGWRPESTVERPGAVTQGGSPGFHTAQIQTNGWIRVWSIGSLAANRVLRFATNYQAA</sequence>
<name>A0A939RUL2_9MICO</name>
<gene>
    <name evidence="2" type="ORF">J4H91_11295</name>
</gene>
<comment type="caution">
    <text evidence="2">The sequence shown here is derived from an EMBL/GenBank/DDBJ whole genome shotgun (WGS) entry which is preliminary data.</text>
</comment>
<protein>
    <submittedName>
        <fullName evidence="2">Uncharacterized protein</fullName>
    </submittedName>
</protein>
<feature type="region of interest" description="Disordered" evidence="1">
    <location>
        <begin position="1"/>
        <end position="20"/>
    </location>
</feature>
<proteinExistence type="predicted"/>
<dbReference type="RefSeq" id="WP_208046367.1">
    <property type="nucleotide sequence ID" value="NZ_JAGDYL010000020.1"/>
</dbReference>
<dbReference type="AlphaFoldDB" id="A0A939RUL2"/>
<dbReference type="EMBL" id="JAGDYL010000020">
    <property type="protein sequence ID" value="MBO1805895.1"/>
    <property type="molecule type" value="Genomic_DNA"/>
</dbReference>
<accession>A0A939RUL2</accession>
<keyword evidence="3" id="KW-1185">Reference proteome</keyword>